<dbReference type="InterPro" id="IPR009045">
    <property type="entry name" value="Zn_M74/Hedgehog-like"/>
</dbReference>
<evidence type="ECO:0000259" key="2">
    <source>
        <dbReference type="Pfam" id="PF13539"/>
    </source>
</evidence>
<accession>A0A0F9AYN0</accession>
<protein>
    <recommendedName>
        <fullName evidence="4">Peptidoglycan binding-like domain-containing protein</fullName>
    </recommendedName>
</protein>
<feature type="domain" description="Peptidase M15C" evidence="2">
    <location>
        <begin position="175"/>
        <end position="239"/>
    </location>
</feature>
<dbReference type="InterPro" id="IPR039561">
    <property type="entry name" value="Peptidase_M15C"/>
</dbReference>
<feature type="non-terminal residue" evidence="3">
    <location>
        <position position="1"/>
    </location>
</feature>
<dbReference type="Pfam" id="PF13539">
    <property type="entry name" value="Peptidase_M15_4"/>
    <property type="match status" value="1"/>
</dbReference>
<dbReference type="GO" id="GO:0008233">
    <property type="term" value="F:peptidase activity"/>
    <property type="evidence" value="ECO:0007669"/>
    <property type="project" value="InterPro"/>
</dbReference>
<feature type="domain" description="Peptidoglycan binding-like" evidence="1">
    <location>
        <begin position="3"/>
        <end position="47"/>
    </location>
</feature>
<proteinExistence type="predicted"/>
<evidence type="ECO:0000313" key="3">
    <source>
        <dbReference type="EMBL" id="KKK77436.1"/>
    </source>
</evidence>
<comment type="caution">
    <text evidence="3">The sequence shown here is derived from an EMBL/GenBank/DDBJ whole genome shotgun (WGS) entry which is preliminary data.</text>
</comment>
<evidence type="ECO:0008006" key="4">
    <source>
        <dbReference type="Google" id="ProtNLM"/>
    </source>
</evidence>
<dbReference type="Gene3D" id="3.30.1380.10">
    <property type="match status" value="1"/>
</dbReference>
<dbReference type="SUPFAM" id="SSF47090">
    <property type="entry name" value="PGBD-like"/>
    <property type="match status" value="1"/>
</dbReference>
<dbReference type="EMBL" id="LAZR01054958">
    <property type="protein sequence ID" value="KKK77436.1"/>
    <property type="molecule type" value="Genomic_DNA"/>
</dbReference>
<reference evidence="3" key="1">
    <citation type="journal article" date="2015" name="Nature">
        <title>Complex archaea that bridge the gap between prokaryotes and eukaryotes.</title>
        <authorList>
            <person name="Spang A."/>
            <person name="Saw J.H."/>
            <person name="Jorgensen S.L."/>
            <person name="Zaremba-Niedzwiedzka K."/>
            <person name="Martijn J."/>
            <person name="Lind A.E."/>
            <person name="van Eijk R."/>
            <person name="Schleper C."/>
            <person name="Guy L."/>
            <person name="Ettema T.J."/>
        </authorList>
    </citation>
    <scope>NUCLEOTIDE SEQUENCE</scope>
</reference>
<gene>
    <name evidence="3" type="ORF">LCGC14_2853650</name>
</gene>
<dbReference type="InterPro" id="IPR036365">
    <property type="entry name" value="PGBD-like_sf"/>
</dbReference>
<sequence length="261" mass="28688">HFLRGRDFYPDKADKSFGPKAVKATKAFQKKHRLGADGVVGNQTYAKAMQLGFVLVKDDDTGKNGPNWPPPPDFKPLAGNAARAKVFGKFRYKPAGTKNNPEAIKVLDGWAPKNIVAVSIPQLVGIRGAGKAKKFWFHKLAANQIQGFFAAVEKAGLTHLIETYAGSYVPRFIRGSRTTLSNHAFGSAFDINVPWNYLRSQPALVGRKGSVRLLVQLAHTFGLYWGGHFRRLDGMHFEVAELMTAVEVRKALASVKTKKAA</sequence>
<dbReference type="AlphaFoldDB" id="A0A0F9AYN0"/>
<dbReference type="Pfam" id="PF01471">
    <property type="entry name" value="PG_binding_1"/>
    <property type="match status" value="1"/>
</dbReference>
<dbReference type="InterPro" id="IPR002477">
    <property type="entry name" value="Peptidoglycan-bd-like"/>
</dbReference>
<name>A0A0F9AYN0_9ZZZZ</name>
<evidence type="ECO:0000259" key="1">
    <source>
        <dbReference type="Pfam" id="PF01471"/>
    </source>
</evidence>
<dbReference type="SUPFAM" id="SSF55166">
    <property type="entry name" value="Hedgehog/DD-peptidase"/>
    <property type="match status" value="1"/>
</dbReference>
<dbReference type="Gene3D" id="1.10.101.10">
    <property type="entry name" value="PGBD-like superfamily/PGBD"/>
    <property type="match status" value="1"/>
</dbReference>
<organism evidence="3">
    <name type="scientific">marine sediment metagenome</name>
    <dbReference type="NCBI Taxonomy" id="412755"/>
    <lineage>
        <taxon>unclassified sequences</taxon>
        <taxon>metagenomes</taxon>
        <taxon>ecological metagenomes</taxon>
    </lineage>
</organism>
<dbReference type="InterPro" id="IPR036366">
    <property type="entry name" value="PGBDSf"/>
</dbReference>